<keyword evidence="4" id="KW-1185">Reference proteome</keyword>
<dbReference type="Proteomes" id="UP001177744">
    <property type="component" value="Unassembled WGS sequence"/>
</dbReference>
<feature type="domain" description="Reverse transcriptase" evidence="2">
    <location>
        <begin position="16"/>
        <end position="114"/>
    </location>
</feature>
<dbReference type="Gene3D" id="3.10.10.10">
    <property type="entry name" value="HIV Type 1 Reverse Transcriptase, subunit A, domain 1"/>
    <property type="match status" value="1"/>
</dbReference>
<dbReference type="AlphaFoldDB" id="A0AA40I669"/>
<dbReference type="Gene3D" id="3.30.70.270">
    <property type="match status" value="1"/>
</dbReference>
<dbReference type="PANTHER" id="PTHR33064:SF38">
    <property type="entry name" value="LRRGT00076-LIKE"/>
    <property type="match status" value="1"/>
</dbReference>
<comment type="caution">
    <text evidence="3">The sequence shown here is derived from an EMBL/GenBank/DDBJ whole genome shotgun (WGS) entry which is preliminary data.</text>
</comment>
<evidence type="ECO:0000313" key="4">
    <source>
        <dbReference type="Proteomes" id="UP001177744"/>
    </source>
</evidence>
<gene>
    <name evidence="3" type="ORF">QTO34_014244</name>
</gene>
<sequence>MHPPGTHSIRIEIIYLKDAFFCLQLAPSSQPLFAFQWENPTTGAKKQFTWTRLPPGFKNSPTLFSGALALDLSNLPGQDAGSILLQYVDNFLLASSTQTQCWEGTQSLLRLLTETVPSTQRQILEFLGAAGFCRIWIPGFSDLAKPLYEGEENAPINWEQQGSPRSSDSGVGTLAEANSLPLQTDWPSSLRSKRQTSSLWDKTKVLHAVITLMEAKRQHWLTHAQMTQYQGLLCENSQIRLEAVRTLNPATFLPITRGNP</sequence>
<organism evidence="3 4">
    <name type="scientific">Cnephaeus nilssonii</name>
    <name type="common">Northern bat</name>
    <name type="synonym">Eptesicus nilssonii</name>
    <dbReference type="NCBI Taxonomy" id="3371016"/>
    <lineage>
        <taxon>Eukaryota</taxon>
        <taxon>Metazoa</taxon>
        <taxon>Chordata</taxon>
        <taxon>Craniata</taxon>
        <taxon>Vertebrata</taxon>
        <taxon>Euteleostomi</taxon>
        <taxon>Mammalia</taxon>
        <taxon>Eutheria</taxon>
        <taxon>Laurasiatheria</taxon>
        <taxon>Chiroptera</taxon>
        <taxon>Yangochiroptera</taxon>
        <taxon>Vespertilionidae</taxon>
        <taxon>Cnephaeus</taxon>
    </lineage>
</organism>
<evidence type="ECO:0000259" key="2">
    <source>
        <dbReference type="Pfam" id="PF00078"/>
    </source>
</evidence>
<dbReference type="Pfam" id="PF00078">
    <property type="entry name" value="RVT_1"/>
    <property type="match status" value="1"/>
</dbReference>
<dbReference type="InterPro" id="IPR000477">
    <property type="entry name" value="RT_dom"/>
</dbReference>
<evidence type="ECO:0000313" key="3">
    <source>
        <dbReference type="EMBL" id="KAK1343691.1"/>
    </source>
</evidence>
<proteinExistence type="inferred from homology"/>
<dbReference type="InterPro" id="IPR043128">
    <property type="entry name" value="Rev_trsase/Diguanyl_cyclase"/>
</dbReference>
<reference evidence="3" key="1">
    <citation type="submission" date="2023-06" db="EMBL/GenBank/DDBJ databases">
        <title>Reference genome for the Northern bat (Eptesicus nilssonii), a most northern bat species.</title>
        <authorList>
            <person name="Laine V.N."/>
            <person name="Pulliainen A.T."/>
            <person name="Lilley T.M."/>
        </authorList>
    </citation>
    <scope>NUCLEOTIDE SEQUENCE</scope>
    <source>
        <strain evidence="3">BLF_Eptnil</strain>
        <tissue evidence="3">Kidney</tissue>
    </source>
</reference>
<dbReference type="SUPFAM" id="SSF56672">
    <property type="entry name" value="DNA/RNA polymerases"/>
    <property type="match status" value="1"/>
</dbReference>
<dbReference type="EMBL" id="JAULJE010000004">
    <property type="protein sequence ID" value="KAK1343691.1"/>
    <property type="molecule type" value="Genomic_DNA"/>
</dbReference>
<evidence type="ECO:0000256" key="1">
    <source>
        <dbReference type="ARBA" id="ARBA00010879"/>
    </source>
</evidence>
<dbReference type="InterPro" id="IPR051320">
    <property type="entry name" value="Viral_Replic_Matur_Polypro"/>
</dbReference>
<accession>A0AA40I669</accession>
<dbReference type="InterPro" id="IPR043502">
    <property type="entry name" value="DNA/RNA_pol_sf"/>
</dbReference>
<comment type="similarity">
    <text evidence="1">Belongs to the beta type-B retroviral polymerase family. HERV class-II K(HML-2) pol subfamily.</text>
</comment>
<dbReference type="PANTHER" id="PTHR33064">
    <property type="entry name" value="POL PROTEIN"/>
    <property type="match status" value="1"/>
</dbReference>
<name>A0AA40I669_CNENI</name>
<protein>
    <recommendedName>
        <fullName evidence="2">Reverse transcriptase domain-containing protein</fullName>
    </recommendedName>
</protein>